<name>A0A7R9KR72_9ACAR</name>
<dbReference type="GO" id="GO:0005737">
    <property type="term" value="C:cytoplasm"/>
    <property type="evidence" value="ECO:0007669"/>
    <property type="project" value="TreeGrafter"/>
</dbReference>
<feature type="compositionally biased region" description="Low complexity" evidence="4">
    <location>
        <begin position="192"/>
        <end position="202"/>
    </location>
</feature>
<dbReference type="GO" id="GO:0004869">
    <property type="term" value="F:cysteine-type endopeptidase inhibitor activity"/>
    <property type="evidence" value="ECO:0007669"/>
    <property type="project" value="UniProtKB-KW"/>
</dbReference>
<dbReference type="EMBL" id="OC858476">
    <property type="protein sequence ID" value="CAD7626515.1"/>
    <property type="molecule type" value="Genomic_DNA"/>
</dbReference>
<evidence type="ECO:0000256" key="5">
    <source>
        <dbReference type="SAM" id="SignalP"/>
    </source>
</evidence>
<protein>
    <recommendedName>
        <fullName evidence="6">Cystatin domain-containing protein</fullName>
    </recommendedName>
</protein>
<organism evidence="7">
    <name type="scientific">Medioppia subpectinata</name>
    <dbReference type="NCBI Taxonomy" id="1979941"/>
    <lineage>
        <taxon>Eukaryota</taxon>
        <taxon>Metazoa</taxon>
        <taxon>Ecdysozoa</taxon>
        <taxon>Arthropoda</taxon>
        <taxon>Chelicerata</taxon>
        <taxon>Arachnida</taxon>
        <taxon>Acari</taxon>
        <taxon>Acariformes</taxon>
        <taxon>Sarcoptiformes</taxon>
        <taxon>Oribatida</taxon>
        <taxon>Brachypylina</taxon>
        <taxon>Oppioidea</taxon>
        <taxon>Oppiidae</taxon>
        <taxon>Medioppia</taxon>
    </lineage>
</organism>
<dbReference type="OrthoDB" id="1908104at2759"/>
<feature type="compositionally biased region" description="Basic and acidic residues" evidence="4">
    <location>
        <begin position="213"/>
        <end position="222"/>
    </location>
</feature>
<evidence type="ECO:0000256" key="4">
    <source>
        <dbReference type="SAM" id="MobiDB-lite"/>
    </source>
</evidence>
<feature type="compositionally biased region" description="Low complexity" evidence="4">
    <location>
        <begin position="124"/>
        <end position="133"/>
    </location>
</feature>
<evidence type="ECO:0000256" key="1">
    <source>
        <dbReference type="ARBA" id="ARBA00009403"/>
    </source>
</evidence>
<reference evidence="7" key="1">
    <citation type="submission" date="2020-11" db="EMBL/GenBank/DDBJ databases">
        <authorList>
            <person name="Tran Van P."/>
        </authorList>
    </citation>
    <scope>NUCLEOTIDE SEQUENCE</scope>
</reference>
<feature type="non-terminal residue" evidence="7">
    <location>
        <position position="1"/>
    </location>
</feature>
<evidence type="ECO:0000313" key="7">
    <source>
        <dbReference type="EMBL" id="CAD7626515.1"/>
    </source>
</evidence>
<evidence type="ECO:0000256" key="3">
    <source>
        <dbReference type="ARBA" id="ARBA00022704"/>
    </source>
</evidence>
<dbReference type="PANTHER" id="PTHR46186:SF2">
    <property type="entry name" value="CYSTATIN"/>
    <property type="match status" value="1"/>
</dbReference>
<evidence type="ECO:0000256" key="2">
    <source>
        <dbReference type="ARBA" id="ARBA00022690"/>
    </source>
</evidence>
<dbReference type="GO" id="GO:0005615">
    <property type="term" value="C:extracellular space"/>
    <property type="evidence" value="ECO:0007669"/>
    <property type="project" value="TreeGrafter"/>
</dbReference>
<accession>A0A7R9KR72</accession>
<feature type="chain" id="PRO_5035679964" description="Cystatin domain-containing protein" evidence="5">
    <location>
        <begin position="22"/>
        <end position="222"/>
    </location>
</feature>
<dbReference type="AlphaFoldDB" id="A0A7R9KR72"/>
<feature type="compositionally biased region" description="Polar residues" evidence="4">
    <location>
        <begin position="146"/>
        <end position="156"/>
    </location>
</feature>
<sequence>MRGLCLIALTLCGCVWVGVFGGRMTGGLRDMDADSDDVKSMTGLAVTMYNKGSNSVYNKRLIAIKDAKQQVVSGRQLFITFTVGDTKCTKHSVPTDEECPLTGQGRVETCSATIWQRREEDNSWSDSDSNSSSTTKECKEYDSDPNCGQNQDSLESSGDLPPIIAVNERPLCSGNACNVKSEDNYEEESSEPDSGSDSGSDSYSEEQYSDDVIETRAEMSIS</sequence>
<dbReference type="Proteomes" id="UP000759131">
    <property type="component" value="Unassembled WGS sequence"/>
</dbReference>
<dbReference type="InterPro" id="IPR000010">
    <property type="entry name" value="Cystatin_dom"/>
</dbReference>
<dbReference type="CDD" id="cd00042">
    <property type="entry name" value="CY"/>
    <property type="match status" value="1"/>
</dbReference>
<dbReference type="InterPro" id="IPR046350">
    <property type="entry name" value="Cystatin_sf"/>
</dbReference>
<feature type="domain" description="Cystatin" evidence="6">
    <location>
        <begin position="23"/>
        <end position="132"/>
    </location>
</feature>
<gene>
    <name evidence="7" type="ORF">OSB1V03_LOCUS6948</name>
</gene>
<comment type="similarity">
    <text evidence="1">Belongs to the cystatin family.</text>
</comment>
<keyword evidence="3" id="KW-0789">Thiol protease inhibitor</keyword>
<dbReference type="EMBL" id="CAJPIZ010003901">
    <property type="protein sequence ID" value="CAG2106945.1"/>
    <property type="molecule type" value="Genomic_DNA"/>
</dbReference>
<dbReference type="SMART" id="SM00043">
    <property type="entry name" value="CY"/>
    <property type="match status" value="1"/>
</dbReference>
<evidence type="ECO:0000313" key="8">
    <source>
        <dbReference type="Proteomes" id="UP000759131"/>
    </source>
</evidence>
<feature type="region of interest" description="Disordered" evidence="4">
    <location>
        <begin position="119"/>
        <end position="222"/>
    </location>
</feature>
<dbReference type="GO" id="GO:0031982">
    <property type="term" value="C:vesicle"/>
    <property type="evidence" value="ECO:0007669"/>
    <property type="project" value="TreeGrafter"/>
</dbReference>
<proteinExistence type="inferred from homology"/>
<dbReference type="Pfam" id="PF00031">
    <property type="entry name" value="Cystatin"/>
    <property type="match status" value="1"/>
</dbReference>
<feature type="signal peptide" evidence="5">
    <location>
        <begin position="1"/>
        <end position="21"/>
    </location>
</feature>
<keyword evidence="5" id="KW-0732">Signal</keyword>
<dbReference type="SUPFAM" id="SSF54403">
    <property type="entry name" value="Cystatin/monellin"/>
    <property type="match status" value="1"/>
</dbReference>
<keyword evidence="2" id="KW-0646">Protease inhibitor</keyword>
<dbReference type="PANTHER" id="PTHR46186">
    <property type="entry name" value="CYSTATIN"/>
    <property type="match status" value="1"/>
</dbReference>
<keyword evidence="8" id="KW-1185">Reference proteome</keyword>
<feature type="compositionally biased region" description="Acidic residues" evidence="4">
    <location>
        <begin position="203"/>
        <end position="212"/>
    </location>
</feature>
<dbReference type="Gene3D" id="3.10.450.10">
    <property type="match status" value="1"/>
</dbReference>
<evidence type="ECO:0000259" key="6">
    <source>
        <dbReference type="SMART" id="SM00043"/>
    </source>
</evidence>